<dbReference type="InterPro" id="IPR000719">
    <property type="entry name" value="Prot_kinase_dom"/>
</dbReference>
<reference evidence="3 4" key="1">
    <citation type="submission" date="2019-06" db="EMBL/GenBank/DDBJ databases">
        <authorList>
            <person name="Palmer J.M."/>
        </authorList>
    </citation>
    <scope>NUCLEOTIDE SEQUENCE [LARGE SCALE GENOMIC DNA]</scope>
    <source>
        <strain evidence="3 4">TWF102</strain>
    </source>
</reference>
<dbReference type="Gene3D" id="1.10.510.10">
    <property type="entry name" value="Transferase(Phosphotransferase) domain 1"/>
    <property type="match status" value="1"/>
</dbReference>
<dbReference type="GO" id="GO:0004672">
    <property type="term" value="F:protein kinase activity"/>
    <property type="evidence" value="ECO:0007669"/>
    <property type="project" value="InterPro"/>
</dbReference>
<dbReference type="AlphaFoldDB" id="A0A7C8JFL0"/>
<comment type="caution">
    <text evidence="3">The sequence shown here is derived from an EMBL/GenBank/DDBJ whole genome shotgun (WGS) entry which is preliminary data.</text>
</comment>
<proteinExistence type="predicted"/>
<evidence type="ECO:0000259" key="2">
    <source>
        <dbReference type="PROSITE" id="PS50011"/>
    </source>
</evidence>
<accession>A0A7C8JFL0</accession>
<evidence type="ECO:0000313" key="3">
    <source>
        <dbReference type="EMBL" id="KAF3105945.1"/>
    </source>
</evidence>
<protein>
    <recommendedName>
        <fullName evidence="2">Protein kinase domain-containing protein</fullName>
    </recommendedName>
</protein>
<dbReference type="SMART" id="SM00220">
    <property type="entry name" value="S_TKc"/>
    <property type="match status" value="1"/>
</dbReference>
<dbReference type="InterPro" id="IPR011009">
    <property type="entry name" value="Kinase-like_dom_sf"/>
</dbReference>
<dbReference type="PROSITE" id="PS50011">
    <property type="entry name" value="PROTEIN_KINASE_DOM"/>
    <property type="match status" value="1"/>
</dbReference>
<organism evidence="3 4">
    <name type="scientific">Orbilia oligospora</name>
    <name type="common">Nematode-trapping fungus</name>
    <name type="synonym">Arthrobotrys oligospora</name>
    <dbReference type="NCBI Taxonomy" id="2813651"/>
    <lineage>
        <taxon>Eukaryota</taxon>
        <taxon>Fungi</taxon>
        <taxon>Dikarya</taxon>
        <taxon>Ascomycota</taxon>
        <taxon>Pezizomycotina</taxon>
        <taxon>Orbiliomycetes</taxon>
        <taxon>Orbiliales</taxon>
        <taxon>Orbiliaceae</taxon>
        <taxon>Orbilia</taxon>
    </lineage>
</organism>
<dbReference type="Proteomes" id="UP000475325">
    <property type="component" value="Unassembled WGS sequence"/>
</dbReference>
<feature type="region of interest" description="Disordered" evidence="1">
    <location>
        <begin position="569"/>
        <end position="593"/>
    </location>
</feature>
<dbReference type="Pfam" id="PF00069">
    <property type="entry name" value="Pkinase"/>
    <property type="match status" value="1"/>
</dbReference>
<dbReference type="SUPFAM" id="SSF56112">
    <property type="entry name" value="Protein kinase-like (PK-like)"/>
    <property type="match status" value="1"/>
</dbReference>
<evidence type="ECO:0000256" key="1">
    <source>
        <dbReference type="SAM" id="MobiDB-lite"/>
    </source>
</evidence>
<gene>
    <name evidence="3" type="ORF">TWF102_001847</name>
</gene>
<evidence type="ECO:0000313" key="4">
    <source>
        <dbReference type="Proteomes" id="UP000475325"/>
    </source>
</evidence>
<dbReference type="GO" id="GO:0005524">
    <property type="term" value="F:ATP binding"/>
    <property type="evidence" value="ECO:0007669"/>
    <property type="project" value="InterPro"/>
</dbReference>
<dbReference type="EMBL" id="WIQW01000013">
    <property type="protein sequence ID" value="KAF3105945.1"/>
    <property type="molecule type" value="Genomic_DNA"/>
</dbReference>
<name>A0A7C8JFL0_ORBOL</name>
<sequence length="682" mass="76611">MTEIMSYYPSSYPSGGETSRSQYLSPSIFSKPYGYDCEASRSGNRKVAVNPTFFDDIGYSDDPIHDPDLASLCSAVSTVDSHFSALPDIKPSIDPSRLYLDIHRQKDEYANMSTTQRRRKQLKQRAMAVGNQFLTMNAILFGFGTQEKLDFEAAKVWWDDMRIKYTVTESFVIANMPYVPGLKPPLKERLKQPVAFGAGLTDETYLDWIVHKARRLFLVLLHLGVPEQIFWIIDDAWDDADLPIARKTIPRLALSSKPDEEMDERFWRAQYIFLLKNMNSGEHIEYEEQEVVPLEVVEKLPSNGDYVAEKVVRPYGKRNHDYITRITVPSKDNLMLHVETIRSRNIRHANIVELFASYTYEDMGYLLYRPAPTISLDSFFRSPSYCYSAMSATEKRVLAFNWITGLVSAVAFLHTKSIRHGDINPFSICVMEDGAKLMLCDAGPVFGTLDVFNRQGRADVRDEYGAPEDYSDAAGLVALLGDQPYLATDPVILCKSDVFGLACVMVDILTFVSKLKMSVYKNHRRKTGSIARNSLTSSSSLGSSASGKSTRTIFPSSVFNRSTATVVERPHSYGSGRPVTRRESDAKSTNKPNFKKMDISFRGNLASVKSWCDTLVEAAEDKDTDGTGDAVVRELIALCCRGMFIEKPRERMGSGAVVARLGLLADRLRKLLADNETKKESS</sequence>
<feature type="domain" description="Protein kinase" evidence="2">
    <location>
        <begin position="272"/>
        <end position="574"/>
    </location>
</feature>